<dbReference type="PRINTS" id="PR00509">
    <property type="entry name" value="PGMPMM"/>
</dbReference>
<dbReference type="InterPro" id="IPR036900">
    <property type="entry name" value="A-D-PHexomutase_C_sf"/>
</dbReference>
<evidence type="ECO:0000256" key="3">
    <source>
        <dbReference type="ARBA" id="ARBA00010231"/>
    </source>
</evidence>
<dbReference type="FunFam" id="3.30.310.50:FF:000002">
    <property type="entry name" value="Phosphoglucomutase 5"/>
    <property type="match status" value="1"/>
</dbReference>
<dbReference type="PANTHER" id="PTHR22573">
    <property type="entry name" value="PHOSPHOHEXOMUTASE FAMILY MEMBER"/>
    <property type="match status" value="1"/>
</dbReference>
<dbReference type="GO" id="GO:0004614">
    <property type="term" value="F:phosphoglucomutase activity"/>
    <property type="evidence" value="ECO:0007669"/>
    <property type="project" value="UniProtKB-EC"/>
</dbReference>
<dbReference type="Pfam" id="PF24947">
    <property type="entry name" value="PGM1_C_vert_fung"/>
    <property type="match status" value="1"/>
</dbReference>
<dbReference type="InterPro" id="IPR016055">
    <property type="entry name" value="A-D-PHexomutase_a/b/a-I/II/III"/>
</dbReference>
<evidence type="ECO:0000259" key="11">
    <source>
        <dbReference type="Pfam" id="PF02879"/>
    </source>
</evidence>
<evidence type="ECO:0000256" key="10">
    <source>
        <dbReference type="ARBA" id="ARBA00023277"/>
    </source>
</evidence>
<dbReference type="SUPFAM" id="SSF55957">
    <property type="entry name" value="Phosphoglucomutase, C-terminal domain"/>
    <property type="match status" value="1"/>
</dbReference>
<keyword evidence="9" id="KW-0413">Isomerase</keyword>
<dbReference type="KEGG" id="cyu:UCYN_00830"/>
<dbReference type="GO" id="GO:0005829">
    <property type="term" value="C:cytosol"/>
    <property type="evidence" value="ECO:0007669"/>
    <property type="project" value="TreeGrafter"/>
</dbReference>
<accession>D3EMY8</accession>
<evidence type="ECO:0000256" key="1">
    <source>
        <dbReference type="ARBA" id="ARBA00000443"/>
    </source>
</evidence>
<dbReference type="GO" id="GO:0006006">
    <property type="term" value="P:glucose metabolic process"/>
    <property type="evidence" value="ECO:0007669"/>
    <property type="project" value="UniProtKB-KW"/>
</dbReference>
<evidence type="ECO:0000256" key="6">
    <source>
        <dbReference type="ARBA" id="ARBA00022553"/>
    </source>
</evidence>
<dbReference type="EMBL" id="CP001842">
    <property type="protein sequence ID" value="ADB94838.1"/>
    <property type="molecule type" value="Genomic_DNA"/>
</dbReference>
<evidence type="ECO:0000256" key="2">
    <source>
        <dbReference type="ARBA" id="ARBA00001946"/>
    </source>
</evidence>
<dbReference type="EC" id="5.4.2.2" evidence="4"/>
<dbReference type="Gene3D" id="3.30.310.50">
    <property type="entry name" value="Alpha-D-phosphohexomutase, C-terminal domain"/>
    <property type="match status" value="1"/>
</dbReference>
<dbReference type="Gene3D" id="3.40.120.10">
    <property type="entry name" value="Alpha-D-Glucose-1,6-Bisphosphate, subunit A, domain 3"/>
    <property type="match status" value="2"/>
</dbReference>
<dbReference type="Pfam" id="PF02880">
    <property type="entry name" value="PGM_PMM_III"/>
    <property type="match status" value="1"/>
</dbReference>
<dbReference type="HOGENOM" id="CLU_009330_0_1_3"/>
<dbReference type="InterPro" id="IPR005845">
    <property type="entry name" value="A-D-PHexomutase_a/b/a-II"/>
</dbReference>
<dbReference type="Proteomes" id="UP000001405">
    <property type="component" value="Chromosome"/>
</dbReference>
<keyword evidence="10" id="KW-0119">Carbohydrate metabolism</keyword>
<evidence type="ECO:0000313" key="13">
    <source>
        <dbReference type="EMBL" id="ADB94838.1"/>
    </source>
</evidence>
<evidence type="ECO:0000313" key="14">
    <source>
        <dbReference type="Proteomes" id="UP000001405"/>
    </source>
</evidence>
<evidence type="ECO:0000256" key="8">
    <source>
        <dbReference type="ARBA" id="ARBA00022842"/>
    </source>
</evidence>
<gene>
    <name evidence="13" type="ordered locus">UCYN_00830</name>
</gene>
<protein>
    <recommendedName>
        <fullName evidence="4">phosphoglucomutase (alpha-D-glucose-1,6-bisphosphate-dependent)</fullName>
        <ecNumber evidence="4">5.4.2.2</ecNumber>
    </recommendedName>
</protein>
<proteinExistence type="inferred from homology"/>
<dbReference type="AlphaFoldDB" id="D3EMY8"/>
<sequence>MQKIFDFEKIRTLLTSSNFRISIDSLSAVTGPYARALFENYLGAPKGSIQNAIPLEDFGGKHPDPNLINASNLVNNLFGPNSPDFGAASDGDGDRNMILGRNFFVTPSDSLAIITANAHLIPGYVNGVQGVARSMPTSKAVDRVAKKLGIECYETPTGWKFFNNLLNANKVTLCGEESFGTGSNHIREKDGLWAILFWLNIISVTGQSVKDIVYKHWEEYGRNFYSRHDYEEIEFNKANDCMNHLRNTINKIKDQTFFNQYKVSHADDFNYIDPIDKSISNKQGIRISFSNGSRIIFRLSGTGTKGATLRIYLESYQSDNNKIKLNAQHILSPLIQIAEEIAHIKSFTGRDKPTIIT</sequence>
<feature type="domain" description="Alpha-D-phosphohexomutase alpha/beta/alpha" evidence="11">
    <location>
        <begin position="12"/>
        <end position="99"/>
    </location>
</feature>
<evidence type="ECO:0000256" key="4">
    <source>
        <dbReference type="ARBA" id="ARBA00012728"/>
    </source>
</evidence>
<evidence type="ECO:0000256" key="7">
    <source>
        <dbReference type="ARBA" id="ARBA00022723"/>
    </source>
</evidence>
<dbReference type="SUPFAM" id="SSF53738">
    <property type="entry name" value="Phosphoglucomutase, first 3 domains"/>
    <property type="match status" value="2"/>
</dbReference>
<evidence type="ECO:0000259" key="12">
    <source>
        <dbReference type="Pfam" id="PF02880"/>
    </source>
</evidence>
<reference evidence="13 14" key="1">
    <citation type="journal article" date="2010" name="Nature">
        <title>Metabolic streamlining in an open-ocean nitrogen-fixing cyanobacterium.</title>
        <authorList>
            <person name="Tripp H.J."/>
            <person name="Bench S.R."/>
            <person name="Turk K.A."/>
            <person name="Foster R.A."/>
            <person name="Desany B.A."/>
            <person name="Niazi F."/>
            <person name="Affourtit J.P."/>
            <person name="Zehr J.P."/>
        </authorList>
    </citation>
    <scope>NUCLEOTIDE SEQUENCE [LARGE SCALE GENOMIC DNA]</scope>
    <source>
        <strain evidence="14">ALOHA</strain>
    </source>
</reference>
<feature type="domain" description="Alpha-D-phosphohexomutase alpha/beta/alpha" evidence="12">
    <location>
        <begin position="108"/>
        <end position="220"/>
    </location>
</feature>
<dbReference type="Pfam" id="PF02879">
    <property type="entry name" value="PGM_PMM_II"/>
    <property type="match status" value="1"/>
</dbReference>
<comment type="cofactor">
    <cofactor evidence="2">
        <name>Mg(2+)</name>
        <dbReference type="ChEBI" id="CHEBI:18420"/>
    </cofactor>
</comment>
<dbReference type="PATRIC" id="fig|713887.8.peg.76"/>
<evidence type="ECO:0000256" key="5">
    <source>
        <dbReference type="ARBA" id="ARBA00022526"/>
    </source>
</evidence>
<keyword evidence="8" id="KW-0460">Magnesium</keyword>
<keyword evidence="14" id="KW-1185">Reference proteome</keyword>
<name>D3EMY8_ATETH</name>
<dbReference type="PANTHER" id="PTHR22573:SF2">
    <property type="entry name" value="PHOSPHOGLUCOMUTASE"/>
    <property type="match status" value="1"/>
</dbReference>
<dbReference type="NCBIfam" id="NF005737">
    <property type="entry name" value="PRK07564.1-1"/>
    <property type="match status" value="1"/>
</dbReference>
<dbReference type="GO" id="GO:0046872">
    <property type="term" value="F:metal ion binding"/>
    <property type="evidence" value="ECO:0007669"/>
    <property type="project" value="UniProtKB-KW"/>
</dbReference>
<organism evidence="14">
    <name type="scientific">Atelocyanobacterium thalassa (isolate ALOHA)</name>
    <dbReference type="NCBI Taxonomy" id="1453429"/>
    <lineage>
        <taxon>Bacteria</taxon>
        <taxon>Bacillati</taxon>
        <taxon>Cyanobacteriota</taxon>
        <taxon>Cyanophyceae</taxon>
        <taxon>Oscillatoriophycideae</taxon>
        <taxon>Chroococcales</taxon>
        <taxon>Aphanothecaceae</taxon>
        <taxon>Candidatus Atelocyanobacterium</taxon>
        <taxon>Candidatus Atelocyanobacterium thalassae</taxon>
    </lineage>
</organism>
<dbReference type="STRING" id="1453429.UCYN_00830"/>
<dbReference type="FunFam" id="3.40.120.10:FF:000004">
    <property type="entry name" value="Phosphoglucomutase 5"/>
    <property type="match status" value="1"/>
</dbReference>
<keyword evidence="7" id="KW-0479">Metal-binding</keyword>
<dbReference type="InterPro" id="IPR045244">
    <property type="entry name" value="PGM"/>
</dbReference>
<keyword evidence="6" id="KW-0597">Phosphoprotein</keyword>
<keyword evidence="5" id="KW-0313">Glucose metabolism</keyword>
<dbReference type="InterPro" id="IPR005846">
    <property type="entry name" value="A-D-PHexomutase_a/b/a-III"/>
</dbReference>
<dbReference type="FunFam" id="3.40.120.10:FF:000006">
    <property type="entry name" value="Phosphoglucomutase PgmA"/>
    <property type="match status" value="1"/>
</dbReference>
<evidence type="ECO:0000256" key="9">
    <source>
        <dbReference type="ARBA" id="ARBA00023235"/>
    </source>
</evidence>
<comment type="similarity">
    <text evidence="3">Belongs to the phosphohexose mutase family.</text>
</comment>
<dbReference type="InterPro" id="IPR005841">
    <property type="entry name" value="Alpha-D-phosphohexomutase_SF"/>
</dbReference>
<comment type="catalytic activity">
    <reaction evidence="1">
        <text>alpha-D-glucose 1-phosphate = alpha-D-glucose 6-phosphate</text>
        <dbReference type="Rhea" id="RHEA:23536"/>
        <dbReference type="ChEBI" id="CHEBI:58225"/>
        <dbReference type="ChEBI" id="CHEBI:58601"/>
        <dbReference type="EC" id="5.4.2.2"/>
    </reaction>
</comment>